<dbReference type="Proteomes" id="UP000277871">
    <property type="component" value="Unassembled WGS sequence"/>
</dbReference>
<feature type="region of interest" description="Disordered" evidence="1">
    <location>
        <begin position="1"/>
        <end position="21"/>
    </location>
</feature>
<reference evidence="2 3" key="1">
    <citation type="submission" date="2018-10" db="EMBL/GenBank/DDBJ databases">
        <title>Kocuria tytonicola, new bacteria from the preen glands of American barn owls (Tyto furcata).</title>
        <authorList>
            <person name="Braun M.S."/>
            <person name="Wang E."/>
            <person name="Zimmermann S."/>
            <person name="Boutin S."/>
            <person name="Wagner H."/>
            <person name="Wink M."/>
        </authorList>
    </citation>
    <scope>NUCLEOTIDE SEQUENCE [LARGE SCALE GENOMIC DNA]</scope>
    <source>
        <strain evidence="2 3">473</strain>
    </source>
</reference>
<feature type="compositionally biased region" description="Basic and acidic residues" evidence="1">
    <location>
        <begin position="203"/>
        <end position="217"/>
    </location>
</feature>
<gene>
    <name evidence="2" type="ORF">EAE32_03080</name>
</gene>
<feature type="compositionally biased region" description="Polar residues" evidence="1">
    <location>
        <begin position="1"/>
        <end position="13"/>
    </location>
</feature>
<feature type="compositionally biased region" description="Low complexity" evidence="1">
    <location>
        <begin position="50"/>
        <end position="65"/>
    </location>
</feature>
<protein>
    <submittedName>
        <fullName evidence="2">Copper chaperone PCu(A)C</fullName>
    </submittedName>
</protein>
<name>A0A3L9L5F2_9MICC</name>
<dbReference type="EMBL" id="RDEX01000001">
    <property type="protein sequence ID" value="RLY94213.1"/>
    <property type="molecule type" value="Genomic_DNA"/>
</dbReference>
<comment type="caution">
    <text evidence="2">The sequence shown here is derived from an EMBL/GenBank/DDBJ whole genome shotgun (WGS) entry which is preliminary data.</text>
</comment>
<dbReference type="PANTHER" id="PTHR36302:SF1">
    <property type="entry name" value="COPPER CHAPERONE PCU(A)C"/>
    <property type="match status" value="1"/>
</dbReference>
<feature type="region of interest" description="Disordered" evidence="1">
    <location>
        <begin position="45"/>
        <end position="66"/>
    </location>
</feature>
<dbReference type="SUPFAM" id="SSF110087">
    <property type="entry name" value="DR1885-like metal-binding protein"/>
    <property type="match status" value="1"/>
</dbReference>
<sequence>MNTSTTTHQNTAPAASRPVRPAHRALATVAALGLGLAALTGCSAQNGEQASSGSAESSASRTTATGPLELSEGWAKAANSGMTGVFGTVKNTSDKDVTLTGADTHGIAESVQMHETAKDAQSGSTQMQEKKGGFTIPAGQSLTLEPGGNHIMLMGLTCSLQPGADLSLQLTTDAGTQDVTVPVRDYSGAKENYAPGDGASGSSEEHASHGPSDEHASHGSSHGSGSHDEHSGHAGHGASPSSSALPECHGH</sequence>
<dbReference type="PANTHER" id="PTHR36302">
    <property type="entry name" value="BLR7088 PROTEIN"/>
    <property type="match status" value="1"/>
</dbReference>
<evidence type="ECO:0000256" key="1">
    <source>
        <dbReference type="SAM" id="MobiDB-lite"/>
    </source>
</evidence>
<evidence type="ECO:0000313" key="3">
    <source>
        <dbReference type="Proteomes" id="UP000277871"/>
    </source>
</evidence>
<dbReference type="AlphaFoldDB" id="A0A3L9L5F2"/>
<feature type="region of interest" description="Disordered" evidence="1">
    <location>
        <begin position="179"/>
        <end position="251"/>
    </location>
</feature>
<dbReference type="RefSeq" id="WP_121864142.1">
    <property type="nucleotide sequence ID" value="NZ_RDEX01000001.1"/>
</dbReference>
<accession>A0A3L9L5F2</accession>
<dbReference type="Pfam" id="PF04314">
    <property type="entry name" value="PCuAC"/>
    <property type="match status" value="1"/>
</dbReference>
<evidence type="ECO:0000313" key="2">
    <source>
        <dbReference type="EMBL" id="RLY94213.1"/>
    </source>
</evidence>
<dbReference type="InterPro" id="IPR058248">
    <property type="entry name" value="Lxx211020-like"/>
</dbReference>
<dbReference type="InterPro" id="IPR036182">
    <property type="entry name" value="PCuAC_sf"/>
</dbReference>
<dbReference type="Gene3D" id="2.60.40.1890">
    <property type="entry name" value="PCu(A)C copper chaperone"/>
    <property type="match status" value="1"/>
</dbReference>
<proteinExistence type="predicted"/>
<dbReference type="InterPro" id="IPR007410">
    <property type="entry name" value="LpqE-like"/>
</dbReference>
<keyword evidence="3" id="KW-1185">Reference proteome</keyword>
<organism evidence="2 3">
    <name type="scientific">Kocuria tytonicola</name>
    <dbReference type="NCBI Taxonomy" id="2055946"/>
    <lineage>
        <taxon>Bacteria</taxon>
        <taxon>Bacillati</taxon>
        <taxon>Actinomycetota</taxon>
        <taxon>Actinomycetes</taxon>
        <taxon>Micrococcales</taxon>
        <taxon>Micrococcaceae</taxon>
        <taxon>Kocuria</taxon>
    </lineage>
</organism>